<evidence type="ECO:0000313" key="1">
    <source>
        <dbReference type="EMBL" id="KFM61534.1"/>
    </source>
</evidence>
<keyword evidence="2" id="KW-1185">Reference proteome</keyword>
<name>A0A087T8U5_STEMI</name>
<accession>A0A087T8U5</accession>
<proteinExistence type="predicted"/>
<reference evidence="1 2" key="1">
    <citation type="submission" date="2013-11" db="EMBL/GenBank/DDBJ databases">
        <title>Genome sequencing of Stegodyphus mimosarum.</title>
        <authorList>
            <person name="Bechsgaard J."/>
        </authorList>
    </citation>
    <scope>NUCLEOTIDE SEQUENCE [LARGE SCALE GENOMIC DNA]</scope>
</reference>
<feature type="non-terminal residue" evidence="1">
    <location>
        <position position="94"/>
    </location>
</feature>
<dbReference type="EMBL" id="KK114009">
    <property type="protein sequence ID" value="KFM61534.1"/>
    <property type="molecule type" value="Genomic_DNA"/>
</dbReference>
<evidence type="ECO:0000313" key="2">
    <source>
        <dbReference type="Proteomes" id="UP000054359"/>
    </source>
</evidence>
<organism evidence="1 2">
    <name type="scientific">Stegodyphus mimosarum</name>
    <name type="common">African social velvet spider</name>
    <dbReference type="NCBI Taxonomy" id="407821"/>
    <lineage>
        <taxon>Eukaryota</taxon>
        <taxon>Metazoa</taxon>
        <taxon>Ecdysozoa</taxon>
        <taxon>Arthropoda</taxon>
        <taxon>Chelicerata</taxon>
        <taxon>Arachnida</taxon>
        <taxon>Araneae</taxon>
        <taxon>Araneomorphae</taxon>
        <taxon>Entelegynae</taxon>
        <taxon>Eresoidea</taxon>
        <taxon>Eresidae</taxon>
        <taxon>Stegodyphus</taxon>
    </lineage>
</organism>
<dbReference type="Proteomes" id="UP000054359">
    <property type="component" value="Unassembled WGS sequence"/>
</dbReference>
<sequence length="94" mass="11155">MGIQSFFIRYVFHSHKIASATVLTHSFYCLDRKTERKFVSVLKNVLREKMITKIILSMDVPSTNSLFYKNIHSQKIIYERQRKLFNISLGTIKR</sequence>
<protein>
    <submittedName>
        <fullName evidence="1">Uncharacterized protein</fullName>
    </submittedName>
</protein>
<gene>
    <name evidence="1" type="ORF">X975_10972</name>
</gene>
<dbReference type="AlphaFoldDB" id="A0A087T8U5"/>